<dbReference type="VEuPathDB" id="FungiDB:LEMA_P065490.1"/>
<protein>
    <submittedName>
        <fullName evidence="2">Uncharacterized protein</fullName>
    </submittedName>
</protein>
<evidence type="ECO:0000313" key="3">
    <source>
        <dbReference type="Proteomes" id="UP000002668"/>
    </source>
</evidence>
<dbReference type="HOGENOM" id="CLU_874552_0_0_1"/>
<keyword evidence="3" id="KW-1185">Reference proteome</keyword>
<dbReference type="InParanoid" id="E4ZGK3"/>
<organism evidence="2 3">
    <name type="scientific">Leptosphaeria maculans (strain JN3 / isolate v23.1.3 / race Av1-4-5-6-7-8)</name>
    <name type="common">Blackleg fungus</name>
    <name type="synonym">Phoma lingam</name>
    <dbReference type="NCBI Taxonomy" id="985895"/>
    <lineage>
        <taxon>Eukaryota</taxon>
        <taxon>Fungi</taxon>
        <taxon>Dikarya</taxon>
        <taxon>Ascomycota</taxon>
        <taxon>Pezizomycotina</taxon>
        <taxon>Dothideomycetes</taxon>
        <taxon>Pleosporomycetidae</taxon>
        <taxon>Pleosporales</taxon>
        <taxon>Pleosporineae</taxon>
        <taxon>Leptosphaeriaceae</taxon>
        <taxon>Plenodomus</taxon>
        <taxon>Plenodomus lingam/Leptosphaeria maculans species complex</taxon>
    </lineage>
</organism>
<accession>E4ZGK3</accession>
<name>E4ZGK3_LEPMJ</name>
<reference evidence="3" key="1">
    <citation type="journal article" date="2011" name="Nat. Commun.">
        <title>Effector diversification within compartments of the Leptosphaeria maculans genome affected by Repeat-Induced Point mutations.</title>
        <authorList>
            <person name="Rouxel T."/>
            <person name="Grandaubert J."/>
            <person name="Hane J.K."/>
            <person name="Hoede C."/>
            <person name="van de Wouw A.P."/>
            <person name="Couloux A."/>
            <person name="Dominguez V."/>
            <person name="Anthouard V."/>
            <person name="Bally P."/>
            <person name="Bourras S."/>
            <person name="Cozijnsen A.J."/>
            <person name="Ciuffetti L.M."/>
            <person name="Degrave A."/>
            <person name="Dilmaghani A."/>
            <person name="Duret L."/>
            <person name="Fudal I."/>
            <person name="Goodwin S.B."/>
            <person name="Gout L."/>
            <person name="Glaser N."/>
            <person name="Linglin J."/>
            <person name="Kema G.H.J."/>
            <person name="Lapalu N."/>
            <person name="Lawrence C.B."/>
            <person name="May K."/>
            <person name="Meyer M."/>
            <person name="Ollivier B."/>
            <person name="Poulain J."/>
            <person name="Schoch C.L."/>
            <person name="Simon A."/>
            <person name="Spatafora J.W."/>
            <person name="Stachowiak A."/>
            <person name="Turgeon B.G."/>
            <person name="Tyler B.M."/>
            <person name="Vincent D."/>
            <person name="Weissenbach J."/>
            <person name="Amselem J."/>
            <person name="Quesneville H."/>
            <person name="Oliver R.P."/>
            <person name="Wincker P."/>
            <person name="Balesdent M.-H."/>
            <person name="Howlett B.J."/>
        </authorList>
    </citation>
    <scope>NUCLEOTIDE SEQUENCE [LARGE SCALE GENOMIC DNA]</scope>
    <source>
        <strain evidence="3">JN3 / isolate v23.1.3 / race Av1-4-5-6-7-8</strain>
    </source>
</reference>
<evidence type="ECO:0000256" key="1">
    <source>
        <dbReference type="SAM" id="MobiDB-lite"/>
    </source>
</evidence>
<gene>
    <name evidence="2" type="ORF">LEMA_P065490.1</name>
</gene>
<feature type="region of interest" description="Disordered" evidence="1">
    <location>
        <begin position="35"/>
        <end position="61"/>
    </location>
</feature>
<evidence type="ECO:0000313" key="2">
    <source>
        <dbReference type="EMBL" id="CBX90423.1"/>
    </source>
</evidence>
<dbReference type="AlphaFoldDB" id="E4ZGK3"/>
<dbReference type="EMBL" id="FP929064">
    <property type="protein sequence ID" value="CBX90423.1"/>
    <property type="molecule type" value="Genomic_DNA"/>
</dbReference>
<proteinExistence type="predicted"/>
<sequence length="318" mass="35392">MQPARVDARLCIQPAKSEAMIFALRLRPEHMASSCTPTGCRSHSHSHSQKPSGPAKGATAKAFRHAHLQSLNPRHQSSSHASPHAFLFARSQSVPWAKELQTVHASTCSNMQCLVMSWEANTMAGRWPVPPTDDYLRMSAPIEMLQVQSGNRCPLYQNGLEGFTDVAFVYLQQRPLVRFLHVSVRNVLHFSHGERVTLCTKSGGGQWPILSMHRNTLLDLDRPIGTCLSWRCLCRRYLHVTSRLLTPDRSICTDDIGRCCSLPHVLGAVRVASSDWLEDKNMSVIIVDGVVSTQPNRSLPLVLIPLKQDLIFGKCSSL</sequence>
<dbReference type="Proteomes" id="UP000002668">
    <property type="component" value="Genome"/>
</dbReference>